<feature type="signal peptide" evidence="1">
    <location>
        <begin position="1"/>
        <end position="19"/>
    </location>
</feature>
<gene>
    <name evidence="3" type="ORF">C8A05DRAFT_39764</name>
</gene>
<evidence type="ECO:0000259" key="2">
    <source>
        <dbReference type="Pfam" id="PF14856"/>
    </source>
</evidence>
<evidence type="ECO:0000313" key="4">
    <source>
        <dbReference type="Proteomes" id="UP001303889"/>
    </source>
</evidence>
<proteinExistence type="predicted"/>
<protein>
    <submittedName>
        <fullName evidence="3">Necrosis-inducing factor-domain-containing protein</fullName>
    </submittedName>
</protein>
<evidence type="ECO:0000256" key="1">
    <source>
        <dbReference type="SAM" id="SignalP"/>
    </source>
</evidence>
<keyword evidence="4" id="KW-1185">Reference proteome</keyword>
<accession>A0AAN6M8T9</accession>
<name>A0AAN6M8T9_9PEZI</name>
<comment type="caution">
    <text evidence="3">The sequence shown here is derived from an EMBL/GenBank/DDBJ whole genome shotgun (WGS) entry which is preliminary data.</text>
</comment>
<keyword evidence="1" id="KW-0732">Signal</keyword>
<dbReference type="EMBL" id="MU856452">
    <property type="protein sequence ID" value="KAK3896686.1"/>
    <property type="molecule type" value="Genomic_DNA"/>
</dbReference>
<organism evidence="3 4">
    <name type="scientific">Staphylotrichum tortipilum</name>
    <dbReference type="NCBI Taxonomy" id="2831512"/>
    <lineage>
        <taxon>Eukaryota</taxon>
        <taxon>Fungi</taxon>
        <taxon>Dikarya</taxon>
        <taxon>Ascomycota</taxon>
        <taxon>Pezizomycotina</taxon>
        <taxon>Sordariomycetes</taxon>
        <taxon>Sordariomycetidae</taxon>
        <taxon>Sordariales</taxon>
        <taxon>Chaetomiaceae</taxon>
        <taxon>Staphylotrichum</taxon>
    </lineage>
</organism>
<feature type="domain" description="Ecp2 effector protein-like" evidence="2">
    <location>
        <begin position="76"/>
        <end position="179"/>
    </location>
</feature>
<feature type="chain" id="PRO_5043010152" evidence="1">
    <location>
        <begin position="20"/>
        <end position="193"/>
    </location>
</feature>
<dbReference type="InterPro" id="IPR029226">
    <property type="entry name" value="Ecp2-like"/>
</dbReference>
<dbReference type="Pfam" id="PF14856">
    <property type="entry name" value="Hce2"/>
    <property type="match status" value="1"/>
</dbReference>
<dbReference type="Proteomes" id="UP001303889">
    <property type="component" value="Unassembled WGS sequence"/>
</dbReference>
<reference evidence="3" key="2">
    <citation type="submission" date="2023-05" db="EMBL/GenBank/DDBJ databases">
        <authorList>
            <consortium name="Lawrence Berkeley National Laboratory"/>
            <person name="Steindorff A."/>
            <person name="Hensen N."/>
            <person name="Bonometti L."/>
            <person name="Westerberg I."/>
            <person name="Brannstrom I.O."/>
            <person name="Guillou S."/>
            <person name="Cros-Aarteil S."/>
            <person name="Calhoun S."/>
            <person name="Haridas S."/>
            <person name="Kuo A."/>
            <person name="Mondo S."/>
            <person name="Pangilinan J."/>
            <person name="Riley R."/>
            <person name="Labutti K."/>
            <person name="Andreopoulos B."/>
            <person name="Lipzen A."/>
            <person name="Chen C."/>
            <person name="Yanf M."/>
            <person name="Daum C."/>
            <person name="Ng V."/>
            <person name="Clum A."/>
            <person name="Ohm R."/>
            <person name="Martin F."/>
            <person name="Silar P."/>
            <person name="Natvig D."/>
            <person name="Lalanne C."/>
            <person name="Gautier V."/>
            <person name="Ament-Velasquez S.L."/>
            <person name="Kruys A."/>
            <person name="Hutchinson M.I."/>
            <person name="Powell A.J."/>
            <person name="Barry K."/>
            <person name="Miller A.N."/>
            <person name="Grigoriev I.V."/>
            <person name="Debuchy R."/>
            <person name="Gladieux P."/>
            <person name="Thoren M.H."/>
            <person name="Johannesson H."/>
        </authorList>
    </citation>
    <scope>NUCLEOTIDE SEQUENCE</scope>
    <source>
        <strain evidence="3">CBS 103.79</strain>
    </source>
</reference>
<sequence length="193" mass="21110">MRVLNLVPALTALLPLVHCIPSPKIPANHVPRAADNIELPTKNAPIAEGLMHGNFSMSAQNNTGVGIKAVLTYDHYCHDSTFENRVTAASPFVQDCRVLRENIDGSGLWTVNVFTQHRLASYRTCAFGVDANGGEGGKRSEFKVGNGDIRDIIATSIDRFHWRANDGIERVGSKGYMACADDGLMIEWGLYHT</sequence>
<dbReference type="AlphaFoldDB" id="A0AAN6M8T9"/>
<evidence type="ECO:0000313" key="3">
    <source>
        <dbReference type="EMBL" id="KAK3896686.1"/>
    </source>
</evidence>
<reference evidence="3" key="1">
    <citation type="journal article" date="2023" name="Mol. Phylogenet. Evol.">
        <title>Genome-scale phylogeny and comparative genomics of the fungal order Sordariales.</title>
        <authorList>
            <person name="Hensen N."/>
            <person name="Bonometti L."/>
            <person name="Westerberg I."/>
            <person name="Brannstrom I.O."/>
            <person name="Guillou S."/>
            <person name="Cros-Aarteil S."/>
            <person name="Calhoun S."/>
            <person name="Haridas S."/>
            <person name="Kuo A."/>
            <person name="Mondo S."/>
            <person name="Pangilinan J."/>
            <person name="Riley R."/>
            <person name="LaButti K."/>
            <person name="Andreopoulos B."/>
            <person name="Lipzen A."/>
            <person name="Chen C."/>
            <person name="Yan M."/>
            <person name="Daum C."/>
            <person name="Ng V."/>
            <person name="Clum A."/>
            <person name="Steindorff A."/>
            <person name="Ohm R.A."/>
            <person name="Martin F."/>
            <person name="Silar P."/>
            <person name="Natvig D.O."/>
            <person name="Lalanne C."/>
            <person name="Gautier V."/>
            <person name="Ament-Velasquez S.L."/>
            <person name="Kruys A."/>
            <person name="Hutchinson M.I."/>
            <person name="Powell A.J."/>
            <person name="Barry K."/>
            <person name="Miller A.N."/>
            <person name="Grigoriev I.V."/>
            <person name="Debuchy R."/>
            <person name="Gladieux P."/>
            <person name="Hiltunen Thoren M."/>
            <person name="Johannesson H."/>
        </authorList>
    </citation>
    <scope>NUCLEOTIDE SEQUENCE</scope>
    <source>
        <strain evidence="3">CBS 103.79</strain>
    </source>
</reference>